<feature type="transmembrane region" description="Helical" evidence="4">
    <location>
        <begin position="70"/>
        <end position="93"/>
    </location>
</feature>
<dbReference type="InterPro" id="IPR036259">
    <property type="entry name" value="MFS_trans_sf"/>
</dbReference>
<feature type="transmembrane region" description="Helical" evidence="4">
    <location>
        <begin position="7"/>
        <end position="30"/>
    </location>
</feature>
<feature type="transmembrane region" description="Helical" evidence="4">
    <location>
        <begin position="254"/>
        <end position="274"/>
    </location>
</feature>
<evidence type="ECO:0000313" key="6">
    <source>
        <dbReference type="EMBL" id="TRY16126.1"/>
    </source>
</evidence>
<feature type="transmembrane region" description="Helical" evidence="4">
    <location>
        <begin position="171"/>
        <end position="188"/>
    </location>
</feature>
<keyword evidence="3 4" id="KW-0472">Membrane</keyword>
<dbReference type="Proteomes" id="UP000318126">
    <property type="component" value="Unassembled WGS sequence"/>
</dbReference>
<accession>A0A553JUJ7</accession>
<dbReference type="SUPFAM" id="SSF103473">
    <property type="entry name" value="MFS general substrate transporter"/>
    <property type="match status" value="1"/>
</dbReference>
<evidence type="ECO:0000313" key="7">
    <source>
        <dbReference type="Proteomes" id="UP000318126"/>
    </source>
</evidence>
<feature type="transmembrane region" description="Helical" evidence="4">
    <location>
        <begin position="36"/>
        <end position="58"/>
    </location>
</feature>
<feature type="transmembrane region" description="Helical" evidence="4">
    <location>
        <begin position="311"/>
        <end position="335"/>
    </location>
</feature>
<gene>
    <name evidence="6" type="ORF">FN961_00385</name>
</gene>
<feature type="transmembrane region" description="Helical" evidence="4">
    <location>
        <begin position="347"/>
        <end position="365"/>
    </location>
</feature>
<comment type="caution">
    <text evidence="6">The sequence shown here is derived from an EMBL/GenBank/DDBJ whole genome shotgun (WGS) entry which is preliminary data.</text>
</comment>
<dbReference type="RefSeq" id="WP_143562571.1">
    <property type="nucleotide sequence ID" value="NZ_BMPL01000001.1"/>
</dbReference>
<dbReference type="PROSITE" id="PS50850">
    <property type="entry name" value="MFS"/>
    <property type="match status" value="1"/>
</dbReference>
<evidence type="ECO:0000256" key="3">
    <source>
        <dbReference type="ARBA" id="ARBA00023136"/>
    </source>
</evidence>
<feature type="transmembrane region" description="Helical" evidence="4">
    <location>
        <begin position="99"/>
        <end position="121"/>
    </location>
</feature>
<feature type="transmembrane region" description="Helical" evidence="4">
    <location>
        <begin position="371"/>
        <end position="390"/>
    </location>
</feature>
<keyword evidence="2 4" id="KW-1133">Transmembrane helix</keyword>
<evidence type="ECO:0000256" key="2">
    <source>
        <dbReference type="ARBA" id="ARBA00022989"/>
    </source>
</evidence>
<proteinExistence type="predicted"/>
<reference evidence="7" key="1">
    <citation type="submission" date="2019-07" db="EMBL/GenBank/DDBJ databases">
        <title>Shewanella sp. YLB-08 draft genomic sequence.</title>
        <authorList>
            <person name="Yu L."/>
        </authorList>
    </citation>
    <scope>NUCLEOTIDE SEQUENCE [LARGE SCALE GENOMIC DNA]</scope>
    <source>
        <strain evidence="7">JCM 20706</strain>
    </source>
</reference>
<feature type="transmembrane region" description="Helical" evidence="4">
    <location>
        <begin position="286"/>
        <end position="305"/>
    </location>
</feature>
<evidence type="ECO:0000256" key="4">
    <source>
        <dbReference type="SAM" id="Phobius"/>
    </source>
</evidence>
<feature type="transmembrane region" description="Helical" evidence="4">
    <location>
        <begin position="141"/>
        <end position="165"/>
    </location>
</feature>
<sequence>MEKRPWPLFVSAPLLGLSQSILVVFTPIFIDKTSLSIESLAMLMSLGSMLFLFSTPMWAKLSLRLGYAQVLMRGILGFSVSFTVMLLALWGSVTWQWPLLWVVFTLIISRLIYGMTASAIVPNCQAWLTELSPATQTMKKLAQLSATMAVGRLLGPLLAMSLIWLGWLTPVLFLCFAPLMCLFSVFRFSRTTATHTNKELKAINTELGQNQLDSKLAHSLLISITLICITYSSVTFLLTPMVQASLHYSSEETSQYLSLLMTLAAITMVFSHGLTSRLNNVDHFKMMLLANIMLLLSLTLMQLAIPHILFIAVPLLSGAFAILQLQITTLLCHLVGKGSKAIATGLVSKYQTIGYVLGACVLWLTSSDTNTSLHILSLLALAQLASLITWKLNIKAVEQV</sequence>
<evidence type="ECO:0000259" key="5">
    <source>
        <dbReference type="PROSITE" id="PS50850"/>
    </source>
</evidence>
<dbReference type="Pfam" id="PF07690">
    <property type="entry name" value="MFS_1"/>
    <property type="match status" value="1"/>
</dbReference>
<dbReference type="OrthoDB" id="9812221at2"/>
<feature type="domain" description="Major facilitator superfamily (MFS) profile" evidence="5">
    <location>
        <begin position="4"/>
        <end position="397"/>
    </location>
</feature>
<dbReference type="EMBL" id="VKGK01000001">
    <property type="protein sequence ID" value="TRY16126.1"/>
    <property type="molecule type" value="Genomic_DNA"/>
</dbReference>
<dbReference type="AlphaFoldDB" id="A0A553JUJ7"/>
<keyword evidence="1 4" id="KW-0812">Transmembrane</keyword>
<dbReference type="PANTHER" id="PTHR23546:SF1">
    <property type="entry name" value="MEMBRANE PROTEIN"/>
    <property type="match status" value="1"/>
</dbReference>
<dbReference type="PANTHER" id="PTHR23546">
    <property type="entry name" value="TRANSPORT PROTEIN"/>
    <property type="match status" value="1"/>
</dbReference>
<dbReference type="InterPro" id="IPR011701">
    <property type="entry name" value="MFS"/>
</dbReference>
<keyword evidence="7" id="KW-1185">Reference proteome</keyword>
<dbReference type="Gene3D" id="1.20.1250.20">
    <property type="entry name" value="MFS general substrate transporter like domains"/>
    <property type="match status" value="2"/>
</dbReference>
<organism evidence="6 7">
    <name type="scientific">Shewanella hanedai</name>
    <name type="common">Alteromonas hanedai</name>
    <dbReference type="NCBI Taxonomy" id="25"/>
    <lineage>
        <taxon>Bacteria</taxon>
        <taxon>Pseudomonadati</taxon>
        <taxon>Pseudomonadota</taxon>
        <taxon>Gammaproteobacteria</taxon>
        <taxon>Alteromonadales</taxon>
        <taxon>Shewanellaceae</taxon>
        <taxon>Shewanella</taxon>
    </lineage>
</organism>
<evidence type="ECO:0000256" key="1">
    <source>
        <dbReference type="ARBA" id="ARBA00022692"/>
    </source>
</evidence>
<feature type="transmembrane region" description="Helical" evidence="4">
    <location>
        <begin position="220"/>
        <end position="242"/>
    </location>
</feature>
<dbReference type="InterPro" id="IPR020846">
    <property type="entry name" value="MFS_dom"/>
</dbReference>
<dbReference type="GO" id="GO:0022857">
    <property type="term" value="F:transmembrane transporter activity"/>
    <property type="evidence" value="ECO:0007669"/>
    <property type="project" value="InterPro"/>
</dbReference>
<protein>
    <submittedName>
        <fullName evidence="6">MFS transporter</fullName>
    </submittedName>
</protein>
<name>A0A553JUJ7_SHEHA</name>